<reference evidence="2" key="1">
    <citation type="journal article" date="2020" name="mSystems">
        <title>Genome- and Community-Level Interaction Insights into Carbon Utilization and Element Cycling Functions of Hydrothermarchaeota in Hydrothermal Sediment.</title>
        <authorList>
            <person name="Zhou Z."/>
            <person name="Liu Y."/>
            <person name="Xu W."/>
            <person name="Pan J."/>
            <person name="Luo Z.H."/>
            <person name="Li M."/>
        </authorList>
    </citation>
    <scope>NUCLEOTIDE SEQUENCE [LARGE SCALE GENOMIC DNA]</scope>
    <source>
        <strain evidence="2">SpSt-210</strain>
    </source>
</reference>
<dbReference type="EMBL" id="DSIY01000226">
    <property type="protein sequence ID" value="HEG91687.1"/>
    <property type="molecule type" value="Genomic_DNA"/>
</dbReference>
<dbReference type="Pfam" id="PF02577">
    <property type="entry name" value="BFN_dom"/>
    <property type="match status" value="1"/>
</dbReference>
<comment type="caution">
    <text evidence="2">The sequence shown here is derived from an EMBL/GenBank/DDBJ whole genome shotgun (WGS) entry which is preliminary data.</text>
</comment>
<dbReference type="PROSITE" id="PS51658">
    <property type="entry name" value="BFN"/>
    <property type="match status" value="1"/>
</dbReference>
<accession>A0A831T980</accession>
<gene>
    <name evidence="2" type="ORF">ENP34_09660</name>
</gene>
<dbReference type="SUPFAM" id="SSF103256">
    <property type="entry name" value="Hypothetical protein TM0160"/>
    <property type="match status" value="1"/>
</dbReference>
<dbReference type="Gene3D" id="3.10.690.10">
    <property type="entry name" value="Bifunctional nuclease domain"/>
    <property type="match status" value="1"/>
</dbReference>
<proteinExistence type="predicted"/>
<organism evidence="2">
    <name type="scientific">Thermorudis peleae</name>
    <dbReference type="NCBI Taxonomy" id="1382356"/>
    <lineage>
        <taxon>Bacteria</taxon>
        <taxon>Pseudomonadati</taxon>
        <taxon>Thermomicrobiota</taxon>
        <taxon>Thermomicrobia</taxon>
        <taxon>Thermomicrobia incertae sedis</taxon>
        <taxon>Thermorudis</taxon>
    </lineage>
</organism>
<protein>
    <recommendedName>
        <fullName evidence="1">BFN domain-containing protein</fullName>
    </recommendedName>
</protein>
<evidence type="ECO:0000259" key="1">
    <source>
        <dbReference type="PROSITE" id="PS51658"/>
    </source>
</evidence>
<feature type="domain" description="BFN" evidence="1">
    <location>
        <begin position="3"/>
        <end position="134"/>
    </location>
</feature>
<evidence type="ECO:0000313" key="2">
    <source>
        <dbReference type="EMBL" id="HEG91687.1"/>
    </source>
</evidence>
<dbReference type="AlphaFoldDB" id="A0A831T980"/>
<dbReference type="InterPro" id="IPR003729">
    <property type="entry name" value="Bi_nuclease_dom"/>
</dbReference>
<name>A0A831T980_9BACT</name>
<dbReference type="GO" id="GO:0004518">
    <property type="term" value="F:nuclease activity"/>
    <property type="evidence" value="ECO:0007669"/>
    <property type="project" value="InterPro"/>
</dbReference>
<dbReference type="InterPro" id="IPR036104">
    <property type="entry name" value="BFN_sf"/>
</dbReference>
<sequence>MDRLQLVVHGLSWCLHHGHPVLVLRGAGTDLFAWVSLAPEDAEAMAPATTRRPGSKARAYELIEHVIDRLGGQLRQVTLWPGPQSVLQAELELDGPLGLAPVRAHCIDAIVLAWRQGCPIWIDRAVMEALAGPPAPGVETPASASDSPSTQANPFQEFIASLDIELPEPPSTRRERGSERC</sequence>